<dbReference type="InterPro" id="IPR033121">
    <property type="entry name" value="PEPTIDASE_A1"/>
</dbReference>
<dbReference type="InterPro" id="IPR001461">
    <property type="entry name" value="Aspartic_peptidase_A1"/>
</dbReference>
<evidence type="ECO:0000256" key="1">
    <source>
        <dbReference type="ARBA" id="ARBA00007447"/>
    </source>
</evidence>
<dbReference type="Pfam" id="PF14541">
    <property type="entry name" value="TAXi_C"/>
    <property type="match status" value="1"/>
</dbReference>
<feature type="region of interest" description="Disordered" evidence="2">
    <location>
        <begin position="1"/>
        <end position="20"/>
    </location>
</feature>
<dbReference type="SUPFAM" id="SSF50630">
    <property type="entry name" value="Acid proteases"/>
    <property type="match status" value="1"/>
</dbReference>
<feature type="domain" description="Peptidase A1" evidence="3">
    <location>
        <begin position="1"/>
        <end position="192"/>
    </location>
</feature>
<evidence type="ECO:0000313" key="4">
    <source>
        <dbReference type="EMBL" id="KAK9271998.1"/>
    </source>
</evidence>
<dbReference type="InterPro" id="IPR021109">
    <property type="entry name" value="Peptidase_aspartic_dom_sf"/>
</dbReference>
<name>A0AAP0NFI7_LIQFO</name>
<comment type="similarity">
    <text evidence="1">Belongs to the peptidase A1 family.</text>
</comment>
<dbReference type="AlphaFoldDB" id="A0AAP0NFI7"/>
<dbReference type="EMBL" id="JBBPBK010000013">
    <property type="protein sequence ID" value="KAK9271998.1"/>
    <property type="molecule type" value="Genomic_DNA"/>
</dbReference>
<sequence length="374" mass="41454">MMNVSIASRSEYDNGPQTKSGRSDPLLYITWSTTTRLFAGDSLTDIVARPGGFCSSPSPANLAAAGLDVVHQVEAKYPALLFKQQLTAFVEKLYGIIWDKLRIRNCIHCFPCVSRDVSQLSKTFPDVNMVFSDGQKLSLSPENYLFRHTKVCGAYCLGIFPNGKDSTTLLGGIVVRNTLVTYDQESDKIGFWKTNCSELWKGLHIPGAPAPAPVVPFSRNSTIEMSPMPAPSGLPQNVFPVLSVGKFRIGLITFHMSFNMNYSSARPNFTELAEFIAHELEVSASQVHLLNFTSKENVSLVRWAIFPAESADYISNTTAMSIILRLTEHHMQLPGSFGSYQLVEWNVHPQMKKTMPLIRKGICCLSNIKVGILH</sequence>
<evidence type="ECO:0000256" key="2">
    <source>
        <dbReference type="SAM" id="MobiDB-lite"/>
    </source>
</evidence>
<dbReference type="PROSITE" id="PS51767">
    <property type="entry name" value="PEPTIDASE_A1"/>
    <property type="match status" value="1"/>
</dbReference>
<dbReference type="Proteomes" id="UP001415857">
    <property type="component" value="Unassembled WGS sequence"/>
</dbReference>
<dbReference type="GO" id="GO:0004190">
    <property type="term" value="F:aspartic-type endopeptidase activity"/>
    <property type="evidence" value="ECO:0007669"/>
    <property type="project" value="InterPro"/>
</dbReference>
<accession>A0AAP0NFI7</accession>
<protein>
    <recommendedName>
        <fullName evidence="3">Peptidase A1 domain-containing protein</fullName>
    </recommendedName>
</protein>
<comment type="caution">
    <text evidence="4">The sequence shown here is derived from an EMBL/GenBank/DDBJ whole genome shotgun (WGS) entry which is preliminary data.</text>
</comment>
<proteinExistence type="inferred from homology"/>
<organism evidence="4 5">
    <name type="scientific">Liquidambar formosana</name>
    <name type="common">Formosan gum</name>
    <dbReference type="NCBI Taxonomy" id="63359"/>
    <lineage>
        <taxon>Eukaryota</taxon>
        <taxon>Viridiplantae</taxon>
        <taxon>Streptophyta</taxon>
        <taxon>Embryophyta</taxon>
        <taxon>Tracheophyta</taxon>
        <taxon>Spermatophyta</taxon>
        <taxon>Magnoliopsida</taxon>
        <taxon>eudicotyledons</taxon>
        <taxon>Gunneridae</taxon>
        <taxon>Pentapetalae</taxon>
        <taxon>Saxifragales</taxon>
        <taxon>Altingiaceae</taxon>
        <taxon>Liquidambar</taxon>
    </lineage>
</organism>
<reference evidence="4 5" key="1">
    <citation type="journal article" date="2024" name="Plant J.">
        <title>Genome sequences and population genomics reveal climatic adaptation and genomic divergence between two closely related sweetgum species.</title>
        <authorList>
            <person name="Xu W.Q."/>
            <person name="Ren C.Q."/>
            <person name="Zhang X.Y."/>
            <person name="Comes H.P."/>
            <person name="Liu X.H."/>
            <person name="Li Y.G."/>
            <person name="Kettle C.J."/>
            <person name="Jalonen R."/>
            <person name="Gaisberger H."/>
            <person name="Ma Y.Z."/>
            <person name="Qiu Y.X."/>
        </authorList>
    </citation>
    <scope>NUCLEOTIDE SEQUENCE [LARGE SCALE GENOMIC DNA]</scope>
    <source>
        <strain evidence="4">Hangzhou</strain>
    </source>
</reference>
<gene>
    <name evidence="4" type="ORF">L1049_002367</name>
</gene>
<dbReference type="PANTHER" id="PTHR13683:SF817">
    <property type="entry name" value="OS07G0592200 PROTEIN"/>
    <property type="match status" value="1"/>
</dbReference>
<evidence type="ECO:0000313" key="5">
    <source>
        <dbReference type="Proteomes" id="UP001415857"/>
    </source>
</evidence>
<dbReference type="PANTHER" id="PTHR13683">
    <property type="entry name" value="ASPARTYL PROTEASES"/>
    <property type="match status" value="1"/>
</dbReference>
<dbReference type="Gene3D" id="2.40.70.10">
    <property type="entry name" value="Acid Proteases"/>
    <property type="match status" value="1"/>
</dbReference>
<dbReference type="GO" id="GO:0006508">
    <property type="term" value="P:proteolysis"/>
    <property type="evidence" value="ECO:0007669"/>
    <property type="project" value="InterPro"/>
</dbReference>
<evidence type="ECO:0000259" key="3">
    <source>
        <dbReference type="PROSITE" id="PS51767"/>
    </source>
</evidence>
<dbReference type="InterPro" id="IPR032799">
    <property type="entry name" value="TAXi_C"/>
</dbReference>
<keyword evidence="5" id="KW-1185">Reference proteome</keyword>